<dbReference type="Gene3D" id="1.25.40.10">
    <property type="entry name" value="Tetratricopeptide repeat domain"/>
    <property type="match status" value="2"/>
</dbReference>
<feature type="region of interest" description="Disordered" evidence="2">
    <location>
        <begin position="250"/>
        <end position="282"/>
    </location>
</feature>
<evidence type="ECO:0000313" key="4">
    <source>
        <dbReference type="Proteomes" id="UP000187455"/>
    </source>
</evidence>
<dbReference type="GO" id="GO:0000127">
    <property type="term" value="C:transcription factor TFIIIC complex"/>
    <property type="evidence" value="ECO:0007669"/>
    <property type="project" value="TreeGrafter"/>
</dbReference>
<feature type="compositionally biased region" description="Polar residues" evidence="2">
    <location>
        <begin position="179"/>
        <end position="202"/>
    </location>
</feature>
<dbReference type="Proteomes" id="UP000187455">
    <property type="component" value="Unassembled WGS sequence"/>
</dbReference>
<dbReference type="AlphaFoldDB" id="A0A1R0H020"/>
<name>A0A1R0H020_9FUNG</name>
<keyword evidence="4" id="KW-1185">Reference proteome</keyword>
<proteinExistence type="predicted"/>
<dbReference type="SMART" id="SM00028">
    <property type="entry name" value="TPR"/>
    <property type="match status" value="7"/>
</dbReference>
<comment type="caution">
    <text evidence="3">The sequence shown here is derived from an EMBL/GenBank/DDBJ whole genome shotgun (WGS) entry which is preliminary data.</text>
</comment>
<dbReference type="PANTHER" id="PTHR23082">
    <property type="entry name" value="TRANSCRIPTION INITIATION FACTOR IIIC TFIIIC , POLYPEPTIDE 3-RELATED"/>
    <property type="match status" value="1"/>
</dbReference>
<feature type="region of interest" description="Disordered" evidence="2">
    <location>
        <begin position="938"/>
        <end position="977"/>
    </location>
</feature>
<dbReference type="PROSITE" id="PS50005">
    <property type="entry name" value="TPR"/>
    <property type="match status" value="1"/>
</dbReference>
<reference evidence="3 4" key="1">
    <citation type="journal article" date="2016" name="Mol. Biol. Evol.">
        <title>Genome-Wide Survey of Gut Fungi (Harpellales) Reveals the First Horizontally Transferred Ubiquitin Gene from a Mosquito Host.</title>
        <authorList>
            <person name="Wang Y."/>
            <person name="White M.M."/>
            <person name="Kvist S."/>
            <person name="Moncalvo J.M."/>
        </authorList>
    </citation>
    <scope>NUCLEOTIDE SEQUENCE [LARGE SCALE GENOMIC DNA]</scope>
    <source>
        <strain evidence="3 4">ALG-7-W6</strain>
    </source>
</reference>
<protein>
    <submittedName>
        <fullName evidence="3">Transcription factor tau 131 kDa subunit</fullName>
    </submittedName>
</protein>
<feature type="compositionally biased region" description="Polar residues" evidence="2">
    <location>
        <begin position="314"/>
        <end position="334"/>
    </location>
</feature>
<feature type="compositionally biased region" description="Polar residues" evidence="2">
    <location>
        <begin position="152"/>
        <end position="168"/>
    </location>
</feature>
<organism evidence="3 4">
    <name type="scientific">Smittium mucronatum</name>
    <dbReference type="NCBI Taxonomy" id="133383"/>
    <lineage>
        <taxon>Eukaryota</taxon>
        <taxon>Fungi</taxon>
        <taxon>Fungi incertae sedis</taxon>
        <taxon>Zoopagomycota</taxon>
        <taxon>Kickxellomycotina</taxon>
        <taxon>Harpellomycetes</taxon>
        <taxon>Harpellales</taxon>
        <taxon>Legeriomycetaceae</taxon>
        <taxon>Smittium</taxon>
    </lineage>
</organism>
<evidence type="ECO:0000256" key="2">
    <source>
        <dbReference type="SAM" id="MobiDB-lite"/>
    </source>
</evidence>
<feature type="region of interest" description="Disordered" evidence="2">
    <location>
        <begin position="152"/>
        <end position="230"/>
    </location>
</feature>
<evidence type="ECO:0000256" key="1">
    <source>
        <dbReference type="PROSITE-ProRule" id="PRU00339"/>
    </source>
</evidence>
<keyword evidence="1" id="KW-0802">TPR repeat</keyword>
<feature type="region of interest" description="Disordered" evidence="2">
    <location>
        <begin position="300"/>
        <end position="344"/>
    </location>
</feature>
<dbReference type="InterPro" id="IPR019734">
    <property type="entry name" value="TPR_rpt"/>
</dbReference>
<evidence type="ECO:0000313" key="3">
    <source>
        <dbReference type="EMBL" id="OLY82492.1"/>
    </source>
</evidence>
<dbReference type="InterPro" id="IPR011990">
    <property type="entry name" value="TPR-like_helical_dom_sf"/>
</dbReference>
<dbReference type="GO" id="GO:0006383">
    <property type="term" value="P:transcription by RNA polymerase III"/>
    <property type="evidence" value="ECO:0007669"/>
    <property type="project" value="InterPro"/>
</dbReference>
<sequence length="1092" mass="125549">MNHVSSESDKIFDENNNENEITFDQIEKIFEDVFKDERINENEDSIYDQDSNINDFKDLLAEFEQDEKNSNPNILYDSDSEIDPKQADFNFMISEALESLENEKINSHPSSSPILNLDSENLKNILDSPILNQYVSSTIPREILEYGEMGSSNDLSEYNSENEQILQNSEDESPYSEIETVNNKNSTSFDANSSPSTKSQKISKNLRKSKRLLNKSETTPTKNKKINRKNKYQFHLESDFAKNNLLKNPKKINTISKDGKTNLKNSSPKSYSTDSIESDSSLESELLRYENLNLEDDSEYEYEGYSSQSDADKFSSQNYNNGSINTNKASNSQFSKDENSKDGISKSLKKSTLLERLYDDSDGGSDSDSDVDAIEDNFLASLKSFGLSGTRGLKRSSIKDGRKEQKSNSDFIFDSDEKSDHDSEAESSYDELNIEDEAWKSVEEIVKFKKGDLDSIRSARSKKKKKNNPKKLDPEILNLLGKANVFYANKESQKSIILLKEVIRIDPSVSQAWHTLALIQEEAGDSDRALKLYLMSAHLAPSDPVLWKRIASLFSEKMNSYRNELEKLVGSKTDSIISGVEVLASPEALDVAKKYDTARDQTLYCLGKACVADKKDLDVWLQRLELFEQLQNNSMIGSCYSGILKIQPLNIALIRKALPLFVHTLNDTNQPIKWMSTVIKYYWFVNRKRPSKPLSEKRFNFSDLNMLIELRIVREEYEEAISDIKRASRLIQGRAHETFWEPLELEDIKDLEFSEDSNKLPIELIVKLGQCRLMLGHLETAKNHFEKLFELPVEGYADLYQDVASTYNQKKMFHESLSVYKKVIEDDDFNNSVVWAQMALLYKETNNYQSAIVYARASVEEDQDEVPMRVFLCEMYEKVGDLDSAIKMFSEVEEIREKTIDNELKTPTPGSYVKNESLDNSNWEVERLRYVPMPFFRRTDPQRKSSDDHSDENINNNRKENRDENKVEVEDEDRDDQSYSFEAKESFMVNTQESFLRVKTYKYTPLAIARIKAAEVVYRRQASSIRDAKLAFKKIKLLENKTLDEKSTLVISLTLSYISSNNSNTFLHFCSFQKLRQNSVRLLESCLMIGAE</sequence>
<feature type="compositionally biased region" description="Basic residues" evidence="2">
    <location>
        <begin position="204"/>
        <end position="213"/>
    </location>
</feature>
<accession>A0A1R0H020</accession>
<dbReference type="EMBL" id="LSSL01001487">
    <property type="protein sequence ID" value="OLY82492.1"/>
    <property type="molecule type" value="Genomic_DNA"/>
</dbReference>
<dbReference type="OrthoDB" id="9991317at2759"/>
<dbReference type="STRING" id="133383.A0A1R0H020"/>
<feature type="compositionally biased region" description="Basic and acidic residues" evidence="2">
    <location>
        <begin position="938"/>
        <end position="968"/>
    </location>
</feature>
<feature type="repeat" description="TPR" evidence="1">
    <location>
        <begin position="510"/>
        <end position="543"/>
    </location>
</feature>
<dbReference type="Pfam" id="PF13181">
    <property type="entry name" value="TPR_8"/>
    <property type="match status" value="1"/>
</dbReference>
<feature type="region of interest" description="Disordered" evidence="2">
    <location>
        <begin position="389"/>
        <end position="430"/>
    </location>
</feature>
<feature type="compositionally biased region" description="Basic and acidic residues" evidence="2">
    <location>
        <begin position="397"/>
        <end position="407"/>
    </location>
</feature>
<dbReference type="PANTHER" id="PTHR23082:SF0">
    <property type="entry name" value="GENERAL TRANSCRIPTION FACTOR 3C POLYPEPTIDE 3"/>
    <property type="match status" value="1"/>
</dbReference>
<gene>
    <name evidence="3" type="ORF">AYI68_g3389</name>
</gene>
<feature type="compositionally biased region" description="Basic and acidic residues" evidence="2">
    <location>
        <begin position="335"/>
        <end position="344"/>
    </location>
</feature>
<dbReference type="InterPro" id="IPR039340">
    <property type="entry name" value="Tfc4/TFIIIC-102/Sfc4"/>
</dbReference>
<feature type="compositionally biased region" description="Basic and acidic residues" evidence="2">
    <location>
        <begin position="415"/>
        <end position="424"/>
    </location>
</feature>
<dbReference type="SUPFAM" id="SSF48452">
    <property type="entry name" value="TPR-like"/>
    <property type="match status" value="2"/>
</dbReference>